<name>A0ABN6ZLW8_9CREN</name>
<proteinExistence type="predicted"/>
<reference evidence="1 2" key="1">
    <citation type="submission" date="2023-09" db="EMBL/GenBank/DDBJ databases">
        <title>Pyrofollis japonicus gen. nov. sp. nov., a novel member of the family Pyrodictiaceae isolated from the Iheya North hydrothermal field.</title>
        <authorList>
            <person name="Miyazaki U."/>
            <person name="Sanari M."/>
            <person name="Tame A."/>
            <person name="Kitajima M."/>
            <person name="Okamoto A."/>
            <person name="Sawayama S."/>
            <person name="Miyazaki J."/>
            <person name="Takai K."/>
            <person name="Nakagawa S."/>
        </authorList>
    </citation>
    <scope>NUCLEOTIDE SEQUENCE [LARGE SCALE GENOMIC DNA]</scope>
    <source>
        <strain evidence="1 2">AV2</strain>
    </source>
</reference>
<dbReference type="Proteomes" id="UP001341135">
    <property type="component" value="Chromosome"/>
</dbReference>
<evidence type="ECO:0000313" key="2">
    <source>
        <dbReference type="Proteomes" id="UP001341135"/>
    </source>
</evidence>
<accession>A0ABN6ZLW8</accession>
<evidence type="ECO:0000313" key="1">
    <source>
        <dbReference type="EMBL" id="BES81271.1"/>
    </source>
</evidence>
<keyword evidence="2" id="KW-1185">Reference proteome</keyword>
<gene>
    <name evidence="1" type="ORF">PABY_08380</name>
</gene>
<dbReference type="EMBL" id="AP028907">
    <property type="protein sequence ID" value="BES81271.1"/>
    <property type="molecule type" value="Genomic_DNA"/>
</dbReference>
<sequence length="82" mass="9031">MEARDFVKVWPRPEESGRRDGVDATVREVAEALVALLLRLDAAETSMAWRGVRLGSGVYDIVLAVRVSEDDEGDDGKEEEVA</sequence>
<organism evidence="1 2">
    <name type="scientific">Pyrodictium abyssi</name>
    <dbReference type="NCBI Taxonomy" id="54256"/>
    <lineage>
        <taxon>Archaea</taxon>
        <taxon>Thermoproteota</taxon>
        <taxon>Thermoprotei</taxon>
        <taxon>Desulfurococcales</taxon>
        <taxon>Pyrodictiaceae</taxon>
        <taxon>Pyrodictium</taxon>
    </lineage>
</organism>
<protein>
    <submittedName>
        <fullName evidence="1">Uncharacterized protein</fullName>
    </submittedName>
</protein>